<proteinExistence type="predicted"/>
<evidence type="ECO:0000313" key="3">
    <source>
        <dbReference type="Proteomes" id="UP000290540"/>
    </source>
</evidence>
<sequence length="95" mass="10157">MPNSSNRSIQPILLGILVCSWAGSGFTSPIIPSAATGKGCAIQCTVAYDNCVDQSGTSRWECDEFYKACLSFNPFGLNGAMVTPTTCRFHSEAQQ</sequence>
<dbReference type="Proteomes" id="UP000290540">
    <property type="component" value="Unassembled WGS sequence"/>
</dbReference>
<evidence type="ECO:0000313" key="2">
    <source>
        <dbReference type="EMBL" id="RYC79587.1"/>
    </source>
</evidence>
<protein>
    <recommendedName>
        <fullName evidence="4">Extracellular membrane protein CFEM domain-containing protein</fullName>
    </recommendedName>
</protein>
<gene>
    <name evidence="2" type="ORF">BFJ63_vAg17531</name>
</gene>
<dbReference type="EMBL" id="MQTW01000587">
    <property type="protein sequence ID" value="RYC79587.1"/>
    <property type="molecule type" value="Genomic_DNA"/>
</dbReference>
<dbReference type="AlphaFoldDB" id="A0A4Q2V6N8"/>
<feature type="chain" id="PRO_5020179298" description="Extracellular membrane protein CFEM domain-containing protein" evidence="1">
    <location>
        <begin position="28"/>
        <end position="95"/>
    </location>
</feature>
<evidence type="ECO:0000256" key="1">
    <source>
        <dbReference type="SAM" id="SignalP"/>
    </source>
</evidence>
<name>A0A4Q2V6N8_FUSOX</name>
<reference evidence="2 3" key="1">
    <citation type="submission" date="2016-12" db="EMBL/GenBank/DDBJ databases">
        <title>Draft genome sequence of Fusarium oxysporum causing rot on Narcissus.</title>
        <authorList>
            <person name="Armitage A.D."/>
            <person name="Taylor A."/>
            <person name="Clarkson J.P."/>
            <person name="Harrison R.J."/>
            <person name="Jackson A.C."/>
        </authorList>
    </citation>
    <scope>NUCLEOTIDE SEQUENCE [LARGE SCALE GENOMIC DNA]</scope>
    <source>
        <strain evidence="2 3">N139</strain>
    </source>
</reference>
<organism evidence="2 3">
    <name type="scientific">Fusarium oxysporum f. sp. narcissi</name>
    <dbReference type="NCBI Taxonomy" id="451672"/>
    <lineage>
        <taxon>Eukaryota</taxon>
        <taxon>Fungi</taxon>
        <taxon>Dikarya</taxon>
        <taxon>Ascomycota</taxon>
        <taxon>Pezizomycotina</taxon>
        <taxon>Sordariomycetes</taxon>
        <taxon>Hypocreomycetidae</taxon>
        <taxon>Hypocreales</taxon>
        <taxon>Nectriaceae</taxon>
        <taxon>Fusarium</taxon>
        <taxon>Fusarium oxysporum species complex</taxon>
    </lineage>
</organism>
<keyword evidence="1" id="KW-0732">Signal</keyword>
<comment type="caution">
    <text evidence="2">The sequence shown here is derived from an EMBL/GenBank/DDBJ whole genome shotgun (WGS) entry which is preliminary data.</text>
</comment>
<evidence type="ECO:0008006" key="4">
    <source>
        <dbReference type="Google" id="ProtNLM"/>
    </source>
</evidence>
<accession>A0A4Q2V6N8</accession>
<feature type="signal peptide" evidence="1">
    <location>
        <begin position="1"/>
        <end position="27"/>
    </location>
</feature>